<feature type="domain" description="NAA35-like TPR repeats" evidence="6">
    <location>
        <begin position="367"/>
        <end position="656"/>
    </location>
</feature>
<dbReference type="Pfam" id="PF25789">
    <property type="entry name" value="TPR_NAA35"/>
    <property type="match status" value="1"/>
</dbReference>
<gene>
    <name evidence="7" type="ORF">K432DRAFT_378439</name>
</gene>
<dbReference type="Pfam" id="PF04112">
    <property type="entry name" value="Mak10"/>
    <property type="match status" value="1"/>
</dbReference>
<dbReference type="AlphaFoldDB" id="A0A8E2EIG0"/>
<evidence type="ECO:0000256" key="2">
    <source>
        <dbReference type="ARBA" id="ARBA00006289"/>
    </source>
</evidence>
<dbReference type="EMBL" id="KV744834">
    <property type="protein sequence ID" value="OCK84597.1"/>
    <property type="molecule type" value="Genomic_DNA"/>
</dbReference>
<dbReference type="PANTHER" id="PTHR21373:SF0">
    <property type="entry name" value="N-ALPHA-ACETYLTRANSFERASE 35, NATC AUXILIARY SUBUNIT"/>
    <property type="match status" value="1"/>
</dbReference>
<dbReference type="InterPro" id="IPR057983">
    <property type="entry name" value="NAA35-like_N"/>
</dbReference>
<dbReference type="OrthoDB" id="269405at2759"/>
<proteinExistence type="inferred from homology"/>
<evidence type="ECO:0000313" key="7">
    <source>
        <dbReference type="EMBL" id="OCK84597.1"/>
    </source>
</evidence>
<reference evidence="7 8" key="1">
    <citation type="journal article" date="2016" name="Nat. Commun.">
        <title>Ectomycorrhizal ecology is imprinted in the genome of the dominant symbiotic fungus Cenococcum geophilum.</title>
        <authorList>
            <consortium name="DOE Joint Genome Institute"/>
            <person name="Peter M."/>
            <person name="Kohler A."/>
            <person name="Ohm R.A."/>
            <person name="Kuo A."/>
            <person name="Krutzmann J."/>
            <person name="Morin E."/>
            <person name="Arend M."/>
            <person name="Barry K.W."/>
            <person name="Binder M."/>
            <person name="Choi C."/>
            <person name="Clum A."/>
            <person name="Copeland A."/>
            <person name="Grisel N."/>
            <person name="Haridas S."/>
            <person name="Kipfer T."/>
            <person name="LaButti K."/>
            <person name="Lindquist E."/>
            <person name="Lipzen A."/>
            <person name="Maire R."/>
            <person name="Meier B."/>
            <person name="Mihaltcheva S."/>
            <person name="Molinier V."/>
            <person name="Murat C."/>
            <person name="Poggeler S."/>
            <person name="Quandt C.A."/>
            <person name="Sperisen C."/>
            <person name="Tritt A."/>
            <person name="Tisserant E."/>
            <person name="Crous P.W."/>
            <person name="Henrissat B."/>
            <person name="Nehls U."/>
            <person name="Egli S."/>
            <person name="Spatafora J.W."/>
            <person name="Grigoriev I.V."/>
            <person name="Martin F.M."/>
        </authorList>
    </citation>
    <scope>NUCLEOTIDE SEQUENCE [LARGE SCALE GENOMIC DNA]</scope>
    <source>
        <strain evidence="7 8">CBS 459.81</strain>
    </source>
</reference>
<dbReference type="PANTHER" id="PTHR21373">
    <property type="entry name" value="GLUCOSE REPRESSIBLE PROTEIN MAK10"/>
    <property type="match status" value="1"/>
</dbReference>
<evidence type="ECO:0000313" key="8">
    <source>
        <dbReference type="Proteomes" id="UP000250266"/>
    </source>
</evidence>
<dbReference type="InterPro" id="IPR057982">
    <property type="entry name" value="TPR_NAA35"/>
</dbReference>
<feature type="compositionally biased region" description="Basic and acidic residues" evidence="4">
    <location>
        <begin position="1"/>
        <end position="15"/>
    </location>
</feature>
<keyword evidence="8" id="KW-1185">Reference proteome</keyword>
<dbReference type="GO" id="GO:0031417">
    <property type="term" value="C:NatC complex"/>
    <property type="evidence" value="ECO:0007669"/>
    <property type="project" value="InterPro"/>
</dbReference>
<feature type="compositionally biased region" description="Polar residues" evidence="4">
    <location>
        <begin position="32"/>
        <end position="41"/>
    </location>
</feature>
<dbReference type="InterPro" id="IPR007244">
    <property type="entry name" value="Naa35_N"/>
</dbReference>
<feature type="region of interest" description="Disordered" evidence="4">
    <location>
        <begin position="1"/>
        <end position="41"/>
    </location>
</feature>
<evidence type="ECO:0000256" key="1">
    <source>
        <dbReference type="ARBA" id="ARBA00004496"/>
    </source>
</evidence>
<evidence type="ECO:0000259" key="5">
    <source>
        <dbReference type="Pfam" id="PF04112"/>
    </source>
</evidence>
<keyword evidence="3" id="KW-0963">Cytoplasm</keyword>
<evidence type="ECO:0000256" key="4">
    <source>
        <dbReference type="SAM" id="MobiDB-lite"/>
    </source>
</evidence>
<organism evidence="7 8">
    <name type="scientific">Lepidopterella palustris CBS 459.81</name>
    <dbReference type="NCBI Taxonomy" id="1314670"/>
    <lineage>
        <taxon>Eukaryota</taxon>
        <taxon>Fungi</taxon>
        <taxon>Dikarya</taxon>
        <taxon>Ascomycota</taxon>
        <taxon>Pezizomycotina</taxon>
        <taxon>Dothideomycetes</taxon>
        <taxon>Pleosporomycetidae</taxon>
        <taxon>Mytilinidiales</taxon>
        <taxon>Argynnaceae</taxon>
        <taxon>Lepidopterella</taxon>
    </lineage>
</organism>
<accession>A0A8E2EIG0</accession>
<sequence>MADSSRLDEPEKVEYQEIDDSVPVNDAAQDCPNDQPNSTVQAQLPLRPVPHAVSNGTRAWDITEKFTQACSVLNIGQLVKDEYFTLFESIGALEIMDSKMDSGFLHPGETLEDDYDVLKPLLPEEVIGIMDQLLCYEMAWHQGYPLSQTLFTSVYIDKLLWPEPRTLQEAQFYRGDEPQHLGVLHHVLRAYCIGIIKCCDFVIGRITSRDYFEEEDFCTHTYNRVLFSSVPYDFVLHELEMATQFVETETESLTNAGVKSALLARLDFRRSFLMALSPDYSVQDLDRYWPPVSATLPEIETTHDLGRPVHGSFSTKIQRRLASTVPPRPVVELEFKDAFEKLSQLCADCTEAVRYTLIDPCPLEYQSFLWAFATRKPQPLAYARSYLSGFVFAGGNEVFAHLIREDLKALVFPDDQVLDPVNWTIEEPRNPMVPKDRRLQMASLIDEFTNRAMQNYLEFWTSLCQNGCRMRRMLCHSILAFDQLQSDAGVLDDDLQALTSDPQQYPLITWVYHHKLRQIEWVIQLGFEQEIYLPDELAAQYHFLSKVSETRQRLLATLLSAFEQRHSALASLSSTPELSKQIDRLKTSHALLSSLHASATGTMELATSLRQFYILLSYCRLLPTPPRPFSTPALRYELRMKPFLPLSPSEVIPFADMDAILQPCGSYTAPMADLTRMLWSADVWQELEKGIKRAREAWAVVKRMGPEAARARGVQGDWGKGVQGVLASCIAAGVAVAGAREAVEKAIEGETGAGVVGRVRERAKVEVPAASGEAGRGKRYHEWWVVPKIVKA</sequence>
<comment type="similarity">
    <text evidence="2">Belongs to the MAK10 family.</text>
</comment>
<dbReference type="Proteomes" id="UP000250266">
    <property type="component" value="Unassembled WGS sequence"/>
</dbReference>
<feature type="domain" description="NAA35-like N-terminal" evidence="5">
    <location>
        <begin position="76"/>
        <end position="235"/>
    </location>
</feature>
<protein>
    <submittedName>
        <fullName evidence="7">Mak10-domain-containing protein</fullName>
    </submittedName>
</protein>
<name>A0A8E2EIG0_9PEZI</name>
<comment type="subcellular location">
    <subcellularLocation>
        <location evidence="1">Cytoplasm</location>
    </subcellularLocation>
</comment>
<evidence type="ECO:0000256" key="3">
    <source>
        <dbReference type="ARBA" id="ARBA00022490"/>
    </source>
</evidence>
<evidence type="ECO:0000259" key="6">
    <source>
        <dbReference type="Pfam" id="PF25789"/>
    </source>
</evidence>